<keyword evidence="2" id="KW-1185">Reference proteome</keyword>
<gene>
    <name evidence="1" type="ORF">PHACADRAFT_189656</name>
</gene>
<name>K5VC79_PHACS</name>
<reference evidence="1 2" key="1">
    <citation type="journal article" date="2012" name="BMC Genomics">
        <title>Comparative genomics of the white-rot fungi, Phanerochaete carnosa and P. chrysosporium, to elucidate the genetic basis of the distinct wood types they colonize.</title>
        <authorList>
            <person name="Suzuki H."/>
            <person name="MacDonald J."/>
            <person name="Syed K."/>
            <person name="Salamov A."/>
            <person name="Hori C."/>
            <person name="Aerts A."/>
            <person name="Henrissat B."/>
            <person name="Wiebenga A."/>
            <person name="vanKuyk P.A."/>
            <person name="Barry K."/>
            <person name="Lindquist E."/>
            <person name="LaButti K."/>
            <person name="Lapidus A."/>
            <person name="Lucas S."/>
            <person name="Coutinho P."/>
            <person name="Gong Y."/>
            <person name="Samejima M."/>
            <person name="Mahadevan R."/>
            <person name="Abou-Zaid M."/>
            <person name="de Vries R.P."/>
            <person name="Igarashi K."/>
            <person name="Yadav J.S."/>
            <person name="Grigoriev I.V."/>
            <person name="Master E.R."/>
        </authorList>
    </citation>
    <scope>NUCLEOTIDE SEQUENCE [LARGE SCALE GENOMIC DNA]</scope>
    <source>
        <strain evidence="1 2">HHB-10118-sp</strain>
    </source>
</reference>
<dbReference type="HOGENOM" id="CLU_1138345_0_0_1"/>
<protein>
    <submittedName>
        <fullName evidence="1">Uncharacterized protein</fullName>
    </submittedName>
</protein>
<evidence type="ECO:0000313" key="2">
    <source>
        <dbReference type="Proteomes" id="UP000008370"/>
    </source>
</evidence>
<dbReference type="OrthoDB" id="3261624at2759"/>
<dbReference type="InParanoid" id="K5VC79"/>
<dbReference type="RefSeq" id="XP_007389986.1">
    <property type="nucleotide sequence ID" value="XM_007389924.1"/>
</dbReference>
<dbReference type="KEGG" id="pco:PHACADRAFT_189656"/>
<organism evidence="1 2">
    <name type="scientific">Phanerochaete carnosa (strain HHB-10118-sp)</name>
    <name type="common">White-rot fungus</name>
    <name type="synonym">Peniophora carnosa</name>
    <dbReference type="NCBI Taxonomy" id="650164"/>
    <lineage>
        <taxon>Eukaryota</taxon>
        <taxon>Fungi</taxon>
        <taxon>Dikarya</taxon>
        <taxon>Basidiomycota</taxon>
        <taxon>Agaricomycotina</taxon>
        <taxon>Agaricomycetes</taxon>
        <taxon>Polyporales</taxon>
        <taxon>Phanerochaetaceae</taxon>
        <taxon>Phanerochaete</taxon>
    </lineage>
</organism>
<proteinExistence type="predicted"/>
<dbReference type="GeneID" id="18910614"/>
<evidence type="ECO:0000313" key="1">
    <source>
        <dbReference type="EMBL" id="EKM60531.1"/>
    </source>
</evidence>
<dbReference type="EMBL" id="JH930468">
    <property type="protein sequence ID" value="EKM60531.1"/>
    <property type="molecule type" value="Genomic_DNA"/>
</dbReference>
<dbReference type="AlphaFoldDB" id="K5VC79"/>
<accession>K5VC79</accession>
<sequence length="244" mass="28160">MMEKEVISVDKCRMREMETEMVAEQSEPKLSKSFTTLLLKESYLQDVSYVKQKVVCHPDCLEILTALWNDIISNVFVDLDKLHTATHTADAKHRETVQLRNGIELVATFAKISQCIESHGDWINAWDCYQDAVVFLYPHQDQELQVYRNYVNGLFKSLAISYAKQIVNINCYIHLQVAHSNCRLLIQYNPYHAFFPSKQVKLLLLWDELGIPHKQLKQIFVHSLTIIGFQVDSAAMTITLPNEA</sequence>
<dbReference type="STRING" id="650164.K5VC79"/>
<dbReference type="Proteomes" id="UP000008370">
    <property type="component" value="Unassembled WGS sequence"/>
</dbReference>